<dbReference type="AlphaFoldDB" id="A0A075A5X4"/>
<name>A0A075A5X4_OPIVI</name>
<dbReference type="Proteomes" id="UP000054324">
    <property type="component" value="Unassembled WGS sequence"/>
</dbReference>
<dbReference type="KEGG" id="ovi:T265_02703"/>
<dbReference type="OrthoDB" id="10066870at2759"/>
<evidence type="ECO:0000313" key="2">
    <source>
        <dbReference type="Proteomes" id="UP000054324"/>
    </source>
</evidence>
<sequence>MSINVDILLSRLPPTISSSAKAELGSVLSEYTDVFAWKDYDVGRTKAYNIRQTLEMLHPSAYHHDMSRFSTNTS</sequence>
<dbReference type="RefSeq" id="XP_009165269.1">
    <property type="nucleotide sequence ID" value="XM_009167005.1"/>
</dbReference>
<gene>
    <name evidence="1" type="ORF">T265_02703</name>
</gene>
<evidence type="ECO:0000313" key="1">
    <source>
        <dbReference type="EMBL" id="KER31030.1"/>
    </source>
</evidence>
<accession>A0A075A5X4</accession>
<organism evidence="1 2">
    <name type="scientific">Opisthorchis viverrini</name>
    <name type="common">Southeast Asian liver fluke</name>
    <dbReference type="NCBI Taxonomy" id="6198"/>
    <lineage>
        <taxon>Eukaryota</taxon>
        <taxon>Metazoa</taxon>
        <taxon>Spiralia</taxon>
        <taxon>Lophotrochozoa</taxon>
        <taxon>Platyhelminthes</taxon>
        <taxon>Trematoda</taxon>
        <taxon>Digenea</taxon>
        <taxon>Opisthorchiida</taxon>
        <taxon>Opisthorchiata</taxon>
        <taxon>Opisthorchiidae</taxon>
        <taxon>Opisthorchis</taxon>
    </lineage>
</organism>
<dbReference type="EMBL" id="KL596652">
    <property type="protein sequence ID" value="KER31030.1"/>
    <property type="molecule type" value="Genomic_DNA"/>
</dbReference>
<reference evidence="1 2" key="1">
    <citation type="submission" date="2013-11" db="EMBL/GenBank/DDBJ databases">
        <title>Opisthorchis viverrini - life in the bile duct.</title>
        <authorList>
            <person name="Young N.D."/>
            <person name="Nagarajan N."/>
            <person name="Lin S.J."/>
            <person name="Korhonen P.K."/>
            <person name="Jex A.R."/>
            <person name="Hall R.S."/>
            <person name="Safavi-Hemami H."/>
            <person name="Kaewkong W."/>
            <person name="Bertrand D."/>
            <person name="Gao S."/>
            <person name="Seet Q."/>
            <person name="Wongkham S."/>
            <person name="Teh B.T."/>
            <person name="Wongkham C."/>
            <person name="Intapan P.M."/>
            <person name="Maleewong W."/>
            <person name="Yang X."/>
            <person name="Hu M."/>
            <person name="Wang Z."/>
            <person name="Hofmann A."/>
            <person name="Sternberg P.W."/>
            <person name="Tan P."/>
            <person name="Wang J."/>
            <person name="Gasser R.B."/>
        </authorList>
    </citation>
    <scope>NUCLEOTIDE SEQUENCE [LARGE SCALE GENOMIC DNA]</scope>
</reference>
<keyword evidence="2" id="KW-1185">Reference proteome</keyword>
<dbReference type="CTD" id="20316891"/>
<dbReference type="GeneID" id="20316891"/>
<proteinExistence type="predicted"/>
<protein>
    <submittedName>
        <fullName evidence="1">Uncharacterized protein</fullName>
    </submittedName>
</protein>